<proteinExistence type="predicted"/>
<feature type="region of interest" description="Disordered" evidence="1">
    <location>
        <begin position="201"/>
        <end position="234"/>
    </location>
</feature>
<dbReference type="EMBL" id="AP009493">
    <property type="protein sequence ID" value="BAG17010.1"/>
    <property type="molecule type" value="Genomic_DNA"/>
</dbReference>
<feature type="compositionally biased region" description="Low complexity" evidence="1">
    <location>
        <begin position="224"/>
        <end position="233"/>
    </location>
</feature>
<dbReference type="CDD" id="cd00093">
    <property type="entry name" value="HTH_XRE"/>
    <property type="match status" value="1"/>
</dbReference>
<evidence type="ECO:0000313" key="3">
    <source>
        <dbReference type="Proteomes" id="UP000001685"/>
    </source>
</evidence>
<dbReference type="Proteomes" id="UP000001685">
    <property type="component" value="Chromosome"/>
</dbReference>
<dbReference type="KEGG" id="sgr:SGR_181"/>
<feature type="region of interest" description="Disordered" evidence="1">
    <location>
        <begin position="100"/>
        <end position="169"/>
    </location>
</feature>
<evidence type="ECO:0000313" key="2">
    <source>
        <dbReference type="EMBL" id="BAG17010.1"/>
    </source>
</evidence>
<feature type="compositionally biased region" description="Low complexity" evidence="1">
    <location>
        <begin position="129"/>
        <end position="141"/>
    </location>
</feature>
<accession>B1VNI7</accession>
<dbReference type="HOGENOM" id="CLU_844452_0_0_11"/>
<evidence type="ECO:0000256" key="1">
    <source>
        <dbReference type="SAM" id="MobiDB-lite"/>
    </source>
</evidence>
<dbReference type="AlphaFoldDB" id="B1VNI7"/>
<reference evidence="3" key="1">
    <citation type="journal article" date="2008" name="J. Bacteriol.">
        <title>Genome sequence of the streptomycin-producing microorganism Streptomyces griseus IFO 13350.</title>
        <authorList>
            <person name="Ohnishi Y."/>
            <person name="Ishikawa J."/>
            <person name="Hara H."/>
            <person name="Suzuki H."/>
            <person name="Ikenoya M."/>
            <person name="Ikeda H."/>
            <person name="Yamashita A."/>
            <person name="Hattori M."/>
            <person name="Horinouchi S."/>
        </authorList>
    </citation>
    <scope>NUCLEOTIDE SEQUENCE [LARGE SCALE GENOMIC DNA]</scope>
    <source>
        <strain evidence="3">JCM 4626 / NBRC 13350</strain>
    </source>
</reference>
<organism evidence="2 3">
    <name type="scientific">Streptomyces griseus subsp. griseus (strain JCM 4626 / CBS 651.72 / NBRC 13350 / KCC S-0626 / ISP 5235)</name>
    <dbReference type="NCBI Taxonomy" id="455632"/>
    <lineage>
        <taxon>Bacteria</taxon>
        <taxon>Bacillati</taxon>
        <taxon>Actinomycetota</taxon>
        <taxon>Actinomycetes</taxon>
        <taxon>Kitasatosporales</taxon>
        <taxon>Streptomycetaceae</taxon>
        <taxon>Streptomyces</taxon>
    </lineage>
</organism>
<dbReference type="InterPro" id="IPR001387">
    <property type="entry name" value="Cro/C1-type_HTH"/>
</dbReference>
<gene>
    <name evidence="2" type="ordered locus">SGR_181</name>
</gene>
<protein>
    <submittedName>
        <fullName evidence="2">Uncharacterized protein</fullName>
    </submittedName>
</protein>
<name>B1VNI7_STRGG</name>
<sequence>MRRRTANDAEQRWGQEVAVDPVEEFAAWLRHLHREAKKPSYTEIVRRIRMTDPTASVVVSTISETLNGKRLPRWTTVEPIARVLGGPTAAEECLRRWKQADAARTPTATQSDTAPIPDSIAPGLETEGAAAGSVASHSSFAPGRSGEAADPDQGAREGEAPVHAPRGRQSPVRMVSAASALAVAVAAWAAVTVIDDRNQAPAGGPTAVTPTALDPRPTGGTSGAVADAPEAAAQPQFKPGTYETELTVNEGSWASPDGNIRIRVPGASTSDGPTIFVTTPSVSCPQTTVAIGDALIVPEVSGSSWTRITTVKVWAEDTPNGEAFDMYVQLQVDQGTGRAPQGQGCAS</sequence>